<name>A0A8S1NGI3_PARPR</name>
<evidence type="ECO:0000256" key="1">
    <source>
        <dbReference type="SAM" id="Phobius"/>
    </source>
</evidence>
<proteinExistence type="predicted"/>
<dbReference type="EMBL" id="CAJJDM010000093">
    <property type="protein sequence ID" value="CAD8092227.1"/>
    <property type="molecule type" value="Genomic_DNA"/>
</dbReference>
<evidence type="ECO:0000313" key="2">
    <source>
        <dbReference type="EMBL" id="CAD8092227.1"/>
    </source>
</evidence>
<dbReference type="Proteomes" id="UP000688137">
    <property type="component" value="Unassembled WGS sequence"/>
</dbReference>
<accession>A0A8S1NGI3</accession>
<reference evidence="2" key="1">
    <citation type="submission" date="2021-01" db="EMBL/GenBank/DDBJ databases">
        <authorList>
            <consortium name="Genoscope - CEA"/>
            <person name="William W."/>
        </authorList>
    </citation>
    <scope>NUCLEOTIDE SEQUENCE</scope>
</reference>
<keyword evidence="1" id="KW-0472">Membrane</keyword>
<dbReference type="OMA" id="DWQDAYK"/>
<evidence type="ECO:0008006" key="4">
    <source>
        <dbReference type="Google" id="ProtNLM"/>
    </source>
</evidence>
<feature type="transmembrane region" description="Helical" evidence="1">
    <location>
        <begin position="166"/>
        <end position="187"/>
    </location>
</feature>
<keyword evidence="3" id="KW-1185">Reference proteome</keyword>
<organism evidence="2 3">
    <name type="scientific">Paramecium primaurelia</name>
    <dbReference type="NCBI Taxonomy" id="5886"/>
    <lineage>
        <taxon>Eukaryota</taxon>
        <taxon>Sar</taxon>
        <taxon>Alveolata</taxon>
        <taxon>Ciliophora</taxon>
        <taxon>Intramacronucleata</taxon>
        <taxon>Oligohymenophorea</taxon>
        <taxon>Peniculida</taxon>
        <taxon>Parameciidae</taxon>
        <taxon>Paramecium</taxon>
    </lineage>
</organism>
<keyword evidence="1" id="KW-0812">Transmembrane</keyword>
<gene>
    <name evidence="2" type="ORF">PPRIM_AZ9-3.1.T0900055</name>
</gene>
<comment type="caution">
    <text evidence="2">The sequence shown here is derived from an EMBL/GenBank/DDBJ whole genome shotgun (WGS) entry which is preliminary data.</text>
</comment>
<keyword evidence="1" id="KW-1133">Transmembrane helix</keyword>
<protein>
    <recommendedName>
        <fullName evidence="4">Transmembrane protein</fullName>
    </recommendedName>
</protein>
<evidence type="ECO:0000313" key="3">
    <source>
        <dbReference type="Proteomes" id="UP000688137"/>
    </source>
</evidence>
<dbReference type="AlphaFoldDB" id="A0A8S1NGI3"/>
<sequence length="205" mass="24068">MIQLAFLLFVLTLGQDIEEEELSKKIGACWMKTIKDINNEKDYMGKIIQSVENANKTLIFHKIQMSMILQCESLIDINNENYLTLSYKDVVKDFDYKQYIGIEFKLTKEEETLLRIIKKMEKDLGELNKQNQIKQQYKQTQQVEKDWQDAYKTNQAQSTLLTKPNYFHYAFFLVLFVAIFGGGFWSVKMIQGMKDGSNKNQNKAK</sequence>